<sequence length="60" mass="6678">MYLRSRGPSPMQRARDCILLVDGARVNVADLVGNGLDGFVIRQGHNILKIPKLYHLTQCS</sequence>
<dbReference type="EMBL" id="MUNK01000176">
    <property type="protein sequence ID" value="OTA27710.1"/>
    <property type="molecule type" value="Genomic_DNA"/>
</dbReference>
<keyword evidence="2" id="KW-1185">Reference proteome</keyword>
<dbReference type="InParanoid" id="A0A1Z5SZJ1"/>
<dbReference type="AlphaFoldDB" id="A0A1Z5SZJ1"/>
<comment type="caution">
    <text evidence="1">The sequence shown here is derived from an EMBL/GenBank/DDBJ whole genome shotgun (WGS) entry which is preliminary data.</text>
</comment>
<organism evidence="1 2">
    <name type="scientific">Hortaea werneckii EXF-2000</name>
    <dbReference type="NCBI Taxonomy" id="1157616"/>
    <lineage>
        <taxon>Eukaryota</taxon>
        <taxon>Fungi</taxon>
        <taxon>Dikarya</taxon>
        <taxon>Ascomycota</taxon>
        <taxon>Pezizomycotina</taxon>
        <taxon>Dothideomycetes</taxon>
        <taxon>Dothideomycetidae</taxon>
        <taxon>Mycosphaerellales</taxon>
        <taxon>Teratosphaeriaceae</taxon>
        <taxon>Hortaea</taxon>
    </lineage>
</organism>
<proteinExistence type="predicted"/>
<accession>A0A1Z5SZJ1</accession>
<protein>
    <submittedName>
        <fullName evidence="1">Uncharacterized protein</fullName>
    </submittedName>
</protein>
<name>A0A1Z5SZJ1_HORWE</name>
<dbReference type="Proteomes" id="UP000194280">
    <property type="component" value="Unassembled WGS sequence"/>
</dbReference>
<dbReference type="VEuPathDB" id="FungiDB:BTJ68_09481"/>
<evidence type="ECO:0000313" key="1">
    <source>
        <dbReference type="EMBL" id="OTA27710.1"/>
    </source>
</evidence>
<evidence type="ECO:0000313" key="2">
    <source>
        <dbReference type="Proteomes" id="UP000194280"/>
    </source>
</evidence>
<gene>
    <name evidence="1" type="ORF">BTJ68_09481</name>
</gene>
<reference evidence="1 2" key="1">
    <citation type="submission" date="2017-01" db="EMBL/GenBank/DDBJ databases">
        <title>The recent genome duplication of the halophilic yeast Hortaea werneckii: insights from long-read sequencing.</title>
        <authorList>
            <person name="Sinha S."/>
            <person name="Flibotte S."/>
            <person name="Neira M."/>
            <person name="Lenassi M."/>
            <person name="Gostincar C."/>
            <person name="Stajich J.E."/>
            <person name="Nislow C.E."/>
        </authorList>
    </citation>
    <scope>NUCLEOTIDE SEQUENCE [LARGE SCALE GENOMIC DNA]</scope>
    <source>
        <strain evidence="1 2">EXF-2000</strain>
    </source>
</reference>